<evidence type="ECO:0000259" key="2">
    <source>
        <dbReference type="Pfam" id="PF08768"/>
    </source>
</evidence>
<gene>
    <name evidence="4" type="primary">LOC117643240</name>
</gene>
<accession>A0A6P8YDV4</accession>
<dbReference type="RefSeq" id="XP_034237878.1">
    <property type="nucleotide sequence ID" value="XM_034381987.1"/>
</dbReference>
<dbReference type="InParanoid" id="A0A6P8YDV4"/>
<dbReference type="CDD" id="cd07828">
    <property type="entry name" value="lipocalin_heme-bd-THAP4-like"/>
    <property type="match status" value="1"/>
</dbReference>
<dbReference type="SUPFAM" id="SSF50814">
    <property type="entry name" value="Lipocalins"/>
    <property type="match status" value="1"/>
</dbReference>
<dbReference type="OrthoDB" id="58529at2759"/>
<feature type="domain" description="THAP4-like heme-binding" evidence="2">
    <location>
        <begin position="17"/>
        <end position="168"/>
    </location>
</feature>
<dbReference type="AlphaFoldDB" id="A0A6P8YDV4"/>
<dbReference type="Pfam" id="PF08768">
    <property type="entry name" value="THAP4_heme-bd"/>
    <property type="match status" value="1"/>
</dbReference>
<evidence type="ECO:0000313" key="3">
    <source>
        <dbReference type="Proteomes" id="UP000515158"/>
    </source>
</evidence>
<dbReference type="InterPro" id="IPR012674">
    <property type="entry name" value="Calycin"/>
</dbReference>
<evidence type="ECO:0000256" key="1">
    <source>
        <dbReference type="ARBA" id="ARBA00036993"/>
    </source>
</evidence>
<organism evidence="4">
    <name type="scientific">Thrips palmi</name>
    <name type="common">Melon thrips</name>
    <dbReference type="NCBI Taxonomy" id="161013"/>
    <lineage>
        <taxon>Eukaryota</taxon>
        <taxon>Metazoa</taxon>
        <taxon>Ecdysozoa</taxon>
        <taxon>Arthropoda</taxon>
        <taxon>Hexapoda</taxon>
        <taxon>Insecta</taxon>
        <taxon>Pterygota</taxon>
        <taxon>Neoptera</taxon>
        <taxon>Paraneoptera</taxon>
        <taxon>Thysanoptera</taxon>
        <taxon>Terebrantia</taxon>
        <taxon>Thripoidea</taxon>
        <taxon>Thripidae</taxon>
        <taxon>Thrips</taxon>
    </lineage>
</organism>
<evidence type="ECO:0000313" key="4">
    <source>
        <dbReference type="RefSeq" id="XP_034237878.1"/>
    </source>
</evidence>
<dbReference type="KEGG" id="tpal:117643240"/>
<comment type="catalytic activity">
    <reaction evidence="1">
        <text>peroxynitrite = nitrate</text>
        <dbReference type="Rhea" id="RHEA:63116"/>
        <dbReference type="ChEBI" id="CHEBI:17632"/>
        <dbReference type="ChEBI" id="CHEBI:25941"/>
    </reaction>
    <physiologicalReaction direction="left-to-right" evidence="1">
        <dbReference type="Rhea" id="RHEA:63117"/>
    </physiologicalReaction>
</comment>
<reference evidence="4" key="1">
    <citation type="submission" date="2025-08" db="UniProtKB">
        <authorList>
            <consortium name="RefSeq"/>
        </authorList>
    </citation>
    <scope>IDENTIFICATION</scope>
    <source>
        <tissue evidence="4">Total insect</tissue>
    </source>
</reference>
<dbReference type="Gene3D" id="2.40.128.20">
    <property type="match status" value="1"/>
</dbReference>
<dbReference type="InterPro" id="IPR045165">
    <property type="entry name" value="Nitrobindin"/>
</dbReference>
<keyword evidence="3" id="KW-1185">Reference proteome</keyword>
<dbReference type="PANTHER" id="PTHR15854">
    <property type="entry name" value="THAP4 PROTEIN"/>
    <property type="match status" value="1"/>
</dbReference>
<sequence>MTSLPEVLQGKPVNDSLKPILWIVGTWEATAGKGSFPTINPFTYCERIQFSSFGQPFLNYSSHSWHPEKKVAMHMETGYLRIKPGTDQVAFMVAHNFGLTSLEEGNISGNQVSLKSTQISRMSWAKEPEVTKLERTWSLNDDGTLEQVVFMETKTSSLCEHLRIKYKKID</sequence>
<protein>
    <submittedName>
        <fullName evidence="4">THAP domain-containing protein 4-like isoform X1</fullName>
    </submittedName>
</protein>
<proteinExistence type="predicted"/>
<dbReference type="InterPro" id="IPR014878">
    <property type="entry name" value="THAP4-like_heme-bd"/>
</dbReference>
<dbReference type="PANTHER" id="PTHR15854:SF4">
    <property type="entry name" value="PEROXYNITRITE ISOMERASE THAP4"/>
    <property type="match status" value="1"/>
</dbReference>
<dbReference type="GeneID" id="117643240"/>
<name>A0A6P8YDV4_THRPL</name>
<dbReference type="Proteomes" id="UP000515158">
    <property type="component" value="Unplaced"/>
</dbReference>